<feature type="domain" description="Myb-like" evidence="8">
    <location>
        <begin position="237"/>
        <end position="287"/>
    </location>
</feature>
<evidence type="ECO:0000256" key="2">
    <source>
        <dbReference type="ARBA" id="ARBA00022737"/>
    </source>
</evidence>
<dbReference type="Gene3D" id="1.10.10.60">
    <property type="entry name" value="Homeodomain-like"/>
    <property type="match status" value="3"/>
</dbReference>
<dbReference type="CDD" id="cd00167">
    <property type="entry name" value="SANT"/>
    <property type="match status" value="3"/>
</dbReference>
<dbReference type="GO" id="GO:0005634">
    <property type="term" value="C:nucleus"/>
    <property type="evidence" value="ECO:0007669"/>
    <property type="project" value="UniProtKB-SubCell"/>
</dbReference>
<dbReference type="PROSITE" id="PS51294">
    <property type="entry name" value="HTH_MYB"/>
    <property type="match status" value="3"/>
</dbReference>
<evidence type="ECO:0000256" key="3">
    <source>
        <dbReference type="ARBA" id="ARBA00023015"/>
    </source>
</evidence>
<dbReference type="FunFam" id="1.10.10.60:FF:000010">
    <property type="entry name" value="Transcriptional activator Myb isoform A"/>
    <property type="match status" value="1"/>
</dbReference>
<comment type="caution">
    <text evidence="10">The sequence shown here is derived from an EMBL/GenBank/DDBJ whole genome shotgun (WGS) entry which is preliminary data.</text>
</comment>
<evidence type="ECO:0000256" key="5">
    <source>
        <dbReference type="ARBA" id="ARBA00023163"/>
    </source>
</evidence>
<dbReference type="Pfam" id="PF13921">
    <property type="entry name" value="Myb_DNA-bind_6"/>
    <property type="match status" value="1"/>
</dbReference>
<evidence type="ECO:0000259" key="8">
    <source>
        <dbReference type="PROSITE" id="PS50090"/>
    </source>
</evidence>
<dbReference type="InterPro" id="IPR050560">
    <property type="entry name" value="MYB_TF"/>
</dbReference>
<feature type="domain" description="HTH myb-type" evidence="9">
    <location>
        <begin position="190"/>
        <end position="236"/>
    </location>
</feature>
<dbReference type="Pfam" id="PF00249">
    <property type="entry name" value="Myb_DNA-binding"/>
    <property type="match status" value="1"/>
</dbReference>
<organism evidence="10 11">
    <name type="scientific">Triparma strigata</name>
    <dbReference type="NCBI Taxonomy" id="1606541"/>
    <lineage>
        <taxon>Eukaryota</taxon>
        <taxon>Sar</taxon>
        <taxon>Stramenopiles</taxon>
        <taxon>Ochrophyta</taxon>
        <taxon>Bolidophyceae</taxon>
        <taxon>Parmales</taxon>
        <taxon>Triparmaceae</taxon>
        <taxon>Triparma</taxon>
    </lineage>
</organism>
<feature type="domain" description="Myb-like" evidence="8">
    <location>
        <begin position="132"/>
        <end position="185"/>
    </location>
</feature>
<keyword evidence="4" id="KW-0238">DNA-binding</keyword>
<feature type="region of interest" description="Disordered" evidence="7">
    <location>
        <begin position="469"/>
        <end position="489"/>
    </location>
</feature>
<dbReference type="SMART" id="SM00717">
    <property type="entry name" value="SANT"/>
    <property type="match status" value="3"/>
</dbReference>
<keyword evidence="11" id="KW-1185">Reference proteome</keyword>
<dbReference type="AlphaFoldDB" id="A0A9W7C5T5"/>
<name>A0A9W7C5T5_9STRA</name>
<feature type="compositionally biased region" description="Basic residues" evidence="7">
    <location>
        <begin position="480"/>
        <end position="489"/>
    </location>
</feature>
<evidence type="ECO:0000256" key="4">
    <source>
        <dbReference type="ARBA" id="ARBA00023125"/>
    </source>
</evidence>
<evidence type="ECO:0000313" key="11">
    <source>
        <dbReference type="Proteomes" id="UP001165085"/>
    </source>
</evidence>
<evidence type="ECO:0000259" key="9">
    <source>
        <dbReference type="PROSITE" id="PS51294"/>
    </source>
</evidence>
<dbReference type="PANTHER" id="PTHR45614">
    <property type="entry name" value="MYB PROTEIN-RELATED"/>
    <property type="match status" value="1"/>
</dbReference>
<keyword evidence="6" id="KW-0539">Nucleus</keyword>
<dbReference type="GO" id="GO:0000978">
    <property type="term" value="F:RNA polymerase II cis-regulatory region sequence-specific DNA binding"/>
    <property type="evidence" value="ECO:0007669"/>
    <property type="project" value="TreeGrafter"/>
</dbReference>
<reference evidence="11" key="1">
    <citation type="journal article" date="2023" name="Commun. Biol.">
        <title>Genome analysis of Parmales, the sister group of diatoms, reveals the evolutionary specialization of diatoms from phago-mixotrophs to photoautotrophs.</title>
        <authorList>
            <person name="Ban H."/>
            <person name="Sato S."/>
            <person name="Yoshikawa S."/>
            <person name="Yamada K."/>
            <person name="Nakamura Y."/>
            <person name="Ichinomiya M."/>
            <person name="Sato N."/>
            <person name="Blanc-Mathieu R."/>
            <person name="Endo H."/>
            <person name="Kuwata A."/>
            <person name="Ogata H."/>
        </authorList>
    </citation>
    <scope>NUCLEOTIDE SEQUENCE [LARGE SCALE GENOMIC DNA]</scope>
    <source>
        <strain evidence="11">NIES 3701</strain>
    </source>
</reference>
<feature type="region of interest" description="Disordered" evidence="7">
    <location>
        <begin position="393"/>
        <end position="429"/>
    </location>
</feature>
<keyword evidence="2" id="KW-0677">Repeat</keyword>
<keyword evidence="3" id="KW-0805">Transcription regulation</keyword>
<dbReference type="PROSITE" id="PS50090">
    <property type="entry name" value="MYB_LIKE"/>
    <property type="match status" value="3"/>
</dbReference>
<feature type="domain" description="HTH myb-type" evidence="9">
    <location>
        <begin position="237"/>
        <end position="292"/>
    </location>
</feature>
<dbReference type="EMBL" id="BRXY01000570">
    <property type="protein sequence ID" value="GMI00517.1"/>
    <property type="molecule type" value="Genomic_DNA"/>
</dbReference>
<evidence type="ECO:0000313" key="10">
    <source>
        <dbReference type="EMBL" id="GMI00517.1"/>
    </source>
</evidence>
<dbReference type="SUPFAM" id="SSF46689">
    <property type="entry name" value="Homeodomain-like"/>
    <property type="match status" value="2"/>
</dbReference>
<evidence type="ECO:0000256" key="7">
    <source>
        <dbReference type="SAM" id="MobiDB-lite"/>
    </source>
</evidence>
<dbReference type="InterPro" id="IPR017930">
    <property type="entry name" value="Myb_dom"/>
</dbReference>
<evidence type="ECO:0000256" key="1">
    <source>
        <dbReference type="ARBA" id="ARBA00004123"/>
    </source>
</evidence>
<proteinExistence type="predicted"/>
<feature type="domain" description="HTH myb-type" evidence="9">
    <location>
        <begin position="138"/>
        <end position="189"/>
    </location>
</feature>
<accession>A0A9W7C5T5</accession>
<gene>
    <name evidence="10" type="ORF">TrST_g8102</name>
</gene>
<dbReference type="PANTHER" id="PTHR45614:SF25">
    <property type="entry name" value="MYB PROTEIN"/>
    <property type="match status" value="1"/>
</dbReference>
<dbReference type="InterPro" id="IPR009057">
    <property type="entry name" value="Homeodomain-like_sf"/>
</dbReference>
<feature type="compositionally biased region" description="Basic and acidic residues" evidence="7">
    <location>
        <begin position="469"/>
        <end position="479"/>
    </location>
</feature>
<keyword evidence="5" id="KW-0804">Transcription</keyword>
<feature type="compositionally biased region" description="Acidic residues" evidence="7">
    <location>
        <begin position="415"/>
        <end position="425"/>
    </location>
</feature>
<dbReference type="FunFam" id="1.10.10.60:FF:000016">
    <property type="entry name" value="Transcriptional activator Myb isoform A"/>
    <property type="match status" value="1"/>
</dbReference>
<dbReference type="OrthoDB" id="2143914at2759"/>
<feature type="domain" description="Myb-like" evidence="8">
    <location>
        <begin position="186"/>
        <end position="236"/>
    </location>
</feature>
<dbReference type="Proteomes" id="UP001165085">
    <property type="component" value="Unassembled WGS sequence"/>
</dbReference>
<protein>
    <submittedName>
        <fullName evidence="10">Uncharacterized protein</fullName>
    </submittedName>
</protein>
<sequence length="489" mass="54198">MSLESLAPVNWRRAANPVIPPLPAAASPEIIDVDMAEAGEVVKPTSTERKRSDSENLKLNDLVDLPGKMQSWSSDHPLVIQTNVSLFEPPVVENQIGMGGLQSPVQVGGAGFNSESSSKKSGSSRRRSSSEKNATTPRRWTKQEDEKLRSAVAAVGPQNWKTIAQDFMGNQRSDVQCLHRWQKVLQPGLVKGPWTKEEDQLIMDCIDAGITKWNEIAKRISGRIGNQCRERWCNHLDPSLKKRGWTEEEDAILLKLQAKWGNSWTKIANILPDRSENAVKNRWNSAVLRPFHSPKSKDRTEGIGATRNLENFSNATFLDGLGTATTVSPGIAPSIAPSTATTVSPCIAPGIAPIIASAREVAVASTLITEDNDKIEPKRCHRLLVDEEGMPFIVEDDNSNDNVPTQGNDPKDVESSGEVEEEEEEEGHKEIISEADIANYSNEQLAKLATDWRTKSCVMKIRNKQWGQLKKDLKTEAKRRDKHRKIQAI</sequence>
<comment type="subcellular location">
    <subcellularLocation>
        <location evidence="1">Nucleus</location>
    </subcellularLocation>
</comment>
<dbReference type="GO" id="GO:0000981">
    <property type="term" value="F:DNA-binding transcription factor activity, RNA polymerase II-specific"/>
    <property type="evidence" value="ECO:0007669"/>
    <property type="project" value="TreeGrafter"/>
</dbReference>
<dbReference type="InterPro" id="IPR001005">
    <property type="entry name" value="SANT/Myb"/>
</dbReference>
<evidence type="ECO:0000256" key="6">
    <source>
        <dbReference type="ARBA" id="ARBA00023242"/>
    </source>
</evidence>
<feature type="region of interest" description="Disordered" evidence="7">
    <location>
        <begin position="97"/>
        <end position="147"/>
    </location>
</feature>